<sequence>MLINEKLSILYKDWQQKHPGHFVAGGVVDEDMYKGSDAKILFLFKEVNDTAQQENWSLVQLMHD</sequence>
<name>A0AA87IRK9_9BACL</name>
<evidence type="ECO:0000313" key="2">
    <source>
        <dbReference type="Proteomes" id="UP000004725"/>
    </source>
</evidence>
<organism evidence="1 2">
    <name type="scientific">Planococcus antarcticus DSM 14505</name>
    <dbReference type="NCBI Taxonomy" id="1185653"/>
    <lineage>
        <taxon>Bacteria</taxon>
        <taxon>Bacillati</taxon>
        <taxon>Bacillota</taxon>
        <taxon>Bacilli</taxon>
        <taxon>Bacillales</taxon>
        <taxon>Caryophanaceae</taxon>
        <taxon>Planococcus</taxon>
    </lineage>
</organism>
<comment type="caution">
    <text evidence="1">The sequence shown here is derived from an EMBL/GenBank/DDBJ whole genome shotgun (WGS) entry which is preliminary data.</text>
</comment>
<gene>
    <name evidence="1" type="ORF">A1A1_00938</name>
</gene>
<protein>
    <submittedName>
        <fullName evidence="1">Uncharacterized protein</fullName>
    </submittedName>
</protein>
<dbReference type="RefSeq" id="WP_006828212.1">
    <property type="nucleotide sequence ID" value="NZ_AJYB01000003.1"/>
</dbReference>
<proteinExistence type="predicted"/>
<evidence type="ECO:0000313" key="1">
    <source>
        <dbReference type="EMBL" id="EIM08438.1"/>
    </source>
</evidence>
<reference evidence="1 2" key="1">
    <citation type="journal article" date="2012" name="J. Bacteriol.">
        <title>Genome Sequence of the Antarctic Psychrophile Bacterium Planococcus antarcticus DSM 14505.</title>
        <authorList>
            <person name="Margolles A."/>
            <person name="Gueimonde M."/>
            <person name="Sanchez B."/>
        </authorList>
    </citation>
    <scope>NUCLEOTIDE SEQUENCE [LARGE SCALE GENOMIC DNA]</scope>
    <source>
        <strain evidence="1 2">DSM 14505</strain>
    </source>
</reference>
<dbReference type="Proteomes" id="UP000004725">
    <property type="component" value="Unassembled WGS sequence"/>
</dbReference>
<dbReference type="EMBL" id="AJYB01000003">
    <property type="protein sequence ID" value="EIM08438.1"/>
    <property type="molecule type" value="Genomic_DNA"/>
</dbReference>
<dbReference type="AlphaFoldDB" id="A0AA87IRK9"/>
<accession>A0AA87IRK9</accession>